<accession>A0A8B8EDZ8</accession>
<keyword evidence="1" id="KW-0245">EGF-like domain</keyword>
<feature type="transmembrane region" description="Helical" evidence="3">
    <location>
        <begin position="167"/>
        <end position="190"/>
    </location>
</feature>
<keyword evidence="3" id="KW-1133">Transmembrane helix</keyword>
<keyword evidence="4" id="KW-0732">Signal</keyword>
<organism evidence="5 6">
    <name type="scientific">Crassostrea virginica</name>
    <name type="common">Eastern oyster</name>
    <dbReference type="NCBI Taxonomy" id="6565"/>
    <lineage>
        <taxon>Eukaryota</taxon>
        <taxon>Metazoa</taxon>
        <taxon>Spiralia</taxon>
        <taxon>Lophotrochozoa</taxon>
        <taxon>Mollusca</taxon>
        <taxon>Bivalvia</taxon>
        <taxon>Autobranchia</taxon>
        <taxon>Pteriomorphia</taxon>
        <taxon>Ostreida</taxon>
        <taxon>Ostreoidea</taxon>
        <taxon>Ostreidae</taxon>
        <taxon>Crassostrea</taxon>
    </lineage>
</organism>
<gene>
    <name evidence="6" type="primary">LOC111134278</name>
</gene>
<feature type="region of interest" description="Disordered" evidence="2">
    <location>
        <begin position="349"/>
        <end position="369"/>
    </location>
</feature>
<dbReference type="Proteomes" id="UP000694844">
    <property type="component" value="Chromosome 5"/>
</dbReference>
<feature type="chain" id="PRO_5034173836" evidence="4">
    <location>
        <begin position="25"/>
        <end position="369"/>
    </location>
</feature>
<dbReference type="Gene3D" id="2.170.300.10">
    <property type="entry name" value="Tie2 ligand-binding domain superfamily"/>
    <property type="match status" value="1"/>
</dbReference>
<feature type="region of interest" description="Disordered" evidence="2">
    <location>
        <begin position="204"/>
        <end position="240"/>
    </location>
</feature>
<keyword evidence="5" id="KW-1185">Reference proteome</keyword>
<name>A0A8B8EDZ8_CRAVI</name>
<keyword evidence="3" id="KW-0812">Transmembrane</keyword>
<dbReference type="KEGG" id="cvn:111134278"/>
<dbReference type="GeneID" id="111134278"/>
<feature type="signal peptide" evidence="4">
    <location>
        <begin position="1"/>
        <end position="24"/>
    </location>
</feature>
<dbReference type="PANTHER" id="PTHR24043:SF8">
    <property type="entry name" value="EGF-LIKE DOMAIN-CONTAINING PROTEIN"/>
    <property type="match status" value="1"/>
</dbReference>
<sequence>MSVYILTVFRTFLIFVFYNVSVSGNSNFTCGRDGNCCSNYHMFNGKCIACPSGTYGLNCSQKCPQNHYGQFCIHKCSCNEDQYCNTVYGCSACIKDIHGRNCSKKCPENMYGEFCKQKCGCRKDQYCDPEYGCSDTGLTADADWADTRIPSENGSISAFFNLTETTWIILSSAGGLVIIISVVGVTCLLCRKLNWKKSWEPTTSTNNGETLLNDHFSPNTSEPCMRSSTAGQPESEYNSSIESFHCDPANNYAAIPGDHLSDTYVEENDVNIGRFTSRKKQFSSFRDTKKSLNTFTADIDDKYTMVNLANKYNGTDSITNNDESFSANATNEDHAYFVLEATSSMRNKHYNGPTSIDDLPPPRLSVLGE</sequence>
<dbReference type="RefSeq" id="XP_022338887.1">
    <property type="nucleotide sequence ID" value="XM_022483179.1"/>
</dbReference>
<evidence type="ECO:0000256" key="2">
    <source>
        <dbReference type="SAM" id="MobiDB-lite"/>
    </source>
</evidence>
<evidence type="ECO:0000313" key="6">
    <source>
        <dbReference type="RefSeq" id="XP_022338887.1"/>
    </source>
</evidence>
<proteinExistence type="predicted"/>
<reference evidence="6" key="1">
    <citation type="submission" date="2025-08" db="UniProtKB">
        <authorList>
            <consortium name="RefSeq"/>
        </authorList>
    </citation>
    <scope>IDENTIFICATION</scope>
    <source>
        <tissue evidence="6">Whole sample</tissue>
    </source>
</reference>
<dbReference type="PANTHER" id="PTHR24043">
    <property type="entry name" value="SCAVENGER RECEPTOR CLASS F"/>
    <property type="match status" value="1"/>
</dbReference>
<evidence type="ECO:0000256" key="1">
    <source>
        <dbReference type="ARBA" id="ARBA00022536"/>
    </source>
</evidence>
<dbReference type="InterPro" id="IPR042635">
    <property type="entry name" value="MEGF10/SREC1/2-like"/>
</dbReference>
<evidence type="ECO:0000313" key="5">
    <source>
        <dbReference type="Proteomes" id="UP000694844"/>
    </source>
</evidence>
<protein>
    <submittedName>
        <fullName evidence="6">Multiple epidermal growth factor-like domains protein 10</fullName>
    </submittedName>
</protein>
<evidence type="ECO:0000256" key="3">
    <source>
        <dbReference type="SAM" id="Phobius"/>
    </source>
</evidence>
<dbReference type="GO" id="GO:0005044">
    <property type="term" value="F:scavenger receptor activity"/>
    <property type="evidence" value="ECO:0007669"/>
    <property type="project" value="InterPro"/>
</dbReference>
<evidence type="ECO:0000256" key="4">
    <source>
        <dbReference type="SAM" id="SignalP"/>
    </source>
</evidence>
<dbReference type="AlphaFoldDB" id="A0A8B8EDZ8"/>
<dbReference type="OrthoDB" id="6060805at2759"/>
<keyword evidence="3" id="KW-0472">Membrane</keyword>